<dbReference type="EMBL" id="JBEZFP010000102">
    <property type="protein sequence ID" value="MEU8137858.1"/>
    <property type="molecule type" value="Genomic_DNA"/>
</dbReference>
<protein>
    <submittedName>
        <fullName evidence="4">VanW family protein</fullName>
    </submittedName>
</protein>
<evidence type="ECO:0000256" key="1">
    <source>
        <dbReference type="SAM" id="MobiDB-lite"/>
    </source>
</evidence>
<feature type="compositionally biased region" description="Basic and acidic residues" evidence="1">
    <location>
        <begin position="261"/>
        <end position="283"/>
    </location>
</feature>
<feature type="domain" description="YoaR-like putative peptidoglycan binding" evidence="3">
    <location>
        <begin position="564"/>
        <end position="630"/>
    </location>
</feature>
<dbReference type="InterPro" id="IPR022029">
    <property type="entry name" value="YoaR-like_PG-bd"/>
</dbReference>
<feature type="transmembrane region" description="Helical" evidence="2">
    <location>
        <begin position="320"/>
        <end position="343"/>
    </location>
</feature>
<feature type="compositionally biased region" description="Pro residues" evidence="1">
    <location>
        <begin position="93"/>
        <end position="107"/>
    </location>
</feature>
<organism evidence="4 5">
    <name type="scientific">Streptodolium elevatio</name>
    <dbReference type="NCBI Taxonomy" id="3157996"/>
    <lineage>
        <taxon>Bacteria</taxon>
        <taxon>Bacillati</taxon>
        <taxon>Actinomycetota</taxon>
        <taxon>Actinomycetes</taxon>
        <taxon>Kitasatosporales</taxon>
        <taxon>Streptomycetaceae</taxon>
        <taxon>Streptodolium</taxon>
    </lineage>
</organism>
<name>A0ABV3DQ23_9ACTN</name>
<feature type="region of interest" description="Disordered" evidence="1">
    <location>
        <begin position="874"/>
        <end position="899"/>
    </location>
</feature>
<dbReference type="Proteomes" id="UP001551482">
    <property type="component" value="Unassembled WGS sequence"/>
</dbReference>
<dbReference type="InterPro" id="IPR007391">
    <property type="entry name" value="Vancomycin_resist_VanW"/>
</dbReference>
<feature type="compositionally biased region" description="Low complexity" evidence="1">
    <location>
        <begin position="109"/>
        <end position="127"/>
    </location>
</feature>
<keyword evidence="2" id="KW-1133">Transmembrane helix</keyword>
<sequence>MSNDHPTTPSGVPGEEPHPFFGRPPERTEPPPRSLPPEGAPVPPLPFPSPAGPSSGGSPAYGEDRLPPRDPAAFDAWFDDEPVRPAASGEETPPYPGSPSYPAPEAPTYPAGPSYSDSSSYPDAPGYPETPSHSAGYAGPDSGTAGHPGAPGAPGASGTPGSPGASGAPGASRAPGVEDTDGDQGDRSASGLPTRAGRRSLIGAFGPPADLRTPTTSEGFTQDASGAEAGDQTMTTRVSIKIPGSRPIPPVVLRGQAPVGRPEDGYPEFDERGWDDVDDHEFGVDPAADPQAAPRANRQEAGRRAPVPPAVAAKRKRRRLAIVSIAAVFALLGGIYGGSLAYAGGGVPRGTSVLGIDIGGQSKSEAVRTLETHLGNRASGPFAVKVGDKELALDPPNAGLIFDTRGTVDRAAERTLNPLKSVPAMFGGGREVKPRTIEDPAKLGAALEQLVAEAGEEPREGGVSFAGGKAAAIAPQAVQVLDTQAAVALVRDAYLSGKGGEKGNPVVLPTKLSTPKVTQAEVDRAMREFAVPAMSGPVTLTAGKVKLQLDPQTLAKYLTMEPDANGRLNPKINTAGLQDALGNTFSAVGQKPVDATFKVENGKVAVVPSKPGQGVSGETAAQALLGVLTKPTGRTAPVTLGPVEPAFTTAKAEALGIKEVVSTYTTEYPYAAYRLTNIHRAADLIDGSVVMPNDKWSLNDTVGERTAENGFAKGTIINNGRFQTDFGGGVSQVATTMFNAVFFGGLKDIMHRPHSFWIDRYPAGREATVAWKSLDLEWQNDSGKPIYIDTSYTDSTVTVTLLGTKKYDQVKSVSSAKYDLVAPKTVHDTSAGCVAQAPSQGFKIDVTRVFIQGGKEVRREQFHTKYDPADNIICGPAAPPAGGTPPSGATPPAGGGTSD</sequence>
<feature type="compositionally biased region" description="Polar residues" evidence="1">
    <location>
        <begin position="213"/>
        <end position="224"/>
    </location>
</feature>
<feature type="compositionally biased region" description="Polar residues" evidence="1">
    <location>
        <begin position="1"/>
        <end position="10"/>
    </location>
</feature>
<feature type="compositionally biased region" description="Pro residues" evidence="1">
    <location>
        <begin position="31"/>
        <end position="51"/>
    </location>
</feature>
<evidence type="ECO:0000256" key="2">
    <source>
        <dbReference type="SAM" id="Phobius"/>
    </source>
</evidence>
<feature type="compositionally biased region" description="Low complexity" evidence="1">
    <location>
        <begin position="142"/>
        <end position="175"/>
    </location>
</feature>
<gene>
    <name evidence="4" type="ORF">AB0C36_30645</name>
</gene>
<accession>A0ABV3DQ23</accession>
<dbReference type="RefSeq" id="WP_358360373.1">
    <property type="nucleotide sequence ID" value="NZ_JBEZFP010000102.1"/>
</dbReference>
<feature type="region of interest" description="Disordered" evidence="1">
    <location>
        <begin position="1"/>
        <end position="311"/>
    </location>
</feature>
<dbReference type="PANTHER" id="PTHR35788:SF1">
    <property type="entry name" value="EXPORTED PROTEIN"/>
    <property type="match status" value="1"/>
</dbReference>
<evidence type="ECO:0000313" key="4">
    <source>
        <dbReference type="EMBL" id="MEU8137858.1"/>
    </source>
</evidence>
<keyword evidence="2" id="KW-0812">Transmembrane</keyword>
<reference evidence="4 5" key="1">
    <citation type="submission" date="2024-06" db="EMBL/GenBank/DDBJ databases">
        <title>The Natural Products Discovery Center: Release of the First 8490 Sequenced Strains for Exploring Actinobacteria Biosynthetic Diversity.</title>
        <authorList>
            <person name="Kalkreuter E."/>
            <person name="Kautsar S.A."/>
            <person name="Yang D."/>
            <person name="Bader C.D."/>
            <person name="Teijaro C.N."/>
            <person name="Fluegel L."/>
            <person name="Davis C.M."/>
            <person name="Simpson J.R."/>
            <person name="Lauterbach L."/>
            <person name="Steele A.D."/>
            <person name="Gui C."/>
            <person name="Meng S."/>
            <person name="Li G."/>
            <person name="Viehrig K."/>
            <person name="Ye F."/>
            <person name="Su P."/>
            <person name="Kiefer A.F."/>
            <person name="Nichols A."/>
            <person name="Cepeda A.J."/>
            <person name="Yan W."/>
            <person name="Fan B."/>
            <person name="Jiang Y."/>
            <person name="Adhikari A."/>
            <person name="Zheng C.-J."/>
            <person name="Schuster L."/>
            <person name="Cowan T.M."/>
            <person name="Smanski M.J."/>
            <person name="Chevrette M.G."/>
            <person name="De Carvalho L.P.S."/>
            <person name="Shen B."/>
        </authorList>
    </citation>
    <scope>NUCLEOTIDE SEQUENCE [LARGE SCALE GENOMIC DNA]</scope>
    <source>
        <strain evidence="4 5">NPDC048946</strain>
    </source>
</reference>
<proteinExistence type="predicted"/>
<dbReference type="Pfam" id="PF12229">
    <property type="entry name" value="PG_binding_4"/>
    <property type="match status" value="1"/>
</dbReference>
<dbReference type="Pfam" id="PF04294">
    <property type="entry name" value="VanW"/>
    <property type="match status" value="1"/>
</dbReference>
<dbReference type="InterPro" id="IPR052913">
    <property type="entry name" value="Glycopeptide_resist_protein"/>
</dbReference>
<keyword evidence="2" id="KW-0472">Membrane</keyword>
<feature type="compositionally biased region" description="Low complexity" evidence="1">
    <location>
        <begin position="285"/>
        <end position="296"/>
    </location>
</feature>
<dbReference type="PANTHER" id="PTHR35788">
    <property type="entry name" value="EXPORTED PROTEIN-RELATED"/>
    <property type="match status" value="1"/>
</dbReference>
<keyword evidence="5" id="KW-1185">Reference proteome</keyword>
<comment type="caution">
    <text evidence="4">The sequence shown here is derived from an EMBL/GenBank/DDBJ whole genome shotgun (WGS) entry which is preliminary data.</text>
</comment>
<evidence type="ECO:0000313" key="5">
    <source>
        <dbReference type="Proteomes" id="UP001551482"/>
    </source>
</evidence>
<evidence type="ECO:0000259" key="3">
    <source>
        <dbReference type="Pfam" id="PF12229"/>
    </source>
</evidence>